<proteinExistence type="predicted"/>
<gene>
    <name evidence="3 4" type="primary">LOC105425458</name>
</gene>
<feature type="domain" description="DUF4485" evidence="1">
    <location>
        <begin position="45"/>
        <end position="123"/>
    </location>
</feature>
<dbReference type="Pfam" id="PF14846">
    <property type="entry name" value="DUF4485"/>
    <property type="match status" value="1"/>
</dbReference>
<dbReference type="Proteomes" id="UP000504615">
    <property type="component" value="Unplaced"/>
</dbReference>
<evidence type="ECO:0000259" key="1">
    <source>
        <dbReference type="Pfam" id="PF14846"/>
    </source>
</evidence>
<keyword evidence="2" id="KW-1185">Reference proteome</keyword>
<evidence type="ECO:0000313" key="2">
    <source>
        <dbReference type="Proteomes" id="UP000504615"/>
    </source>
</evidence>
<dbReference type="GeneID" id="105425458"/>
<name>A0A6I9WRQ4_9HYME</name>
<evidence type="ECO:0000313" key="3">
    <source>
        <dbReference type="RefSeq" id="XP_011634540.1"/>
    </source>
</evidence>
<accession>A0A6I9WRQ4</accession>
<dbReference type="InterPro" id="IPR027831">
    <property type="entry name" value="DUF4485"/>
</dbReference>
<dbReference type="RefSeq" id="XP_011634541.1">
    <property type="nucleotide sequence ID" value="XM_011636239.1"/>
</dbReference>
<dbReference type="AlphaFoldDB" id="A0A6I9WRQ4"/>
<sequence length="293" mass="34698">MYLIAVVHDFISNDDPCQSLITYELLNYNTMSKVKEHDEQEVLKLDEHFKRILTYVRSYISNLRSIEEAHLCRIWLNKLHSSITQRNLRNEYLLELSRQLKTGTLEGIFKIEPPNDLLPPLSSSCHAICSNSSLSELSDYDRNHQNCLMLNQRSNDRNHLQNKLKIHDSDSSSNEYVVHDSMIEGNHLQLCKYCMCVLTATLNNLRIQNERLKQELMKCQEKMLDNEAFRKCIKPLTVPIQTPNLMWKVRMLKKTITKLRKLNETIKHVYEKKLQHIVKVLETYKRIFSRNFY</sequence>
<reference evidence="3 4" key="1">
    <citation type="submission" date="2025-04" db="UniProtKB">
        <authorList>
            <consortium name="RefSeq"/>
        </authorList>
    </citation>
    <scope>IDENTIFICATION</scope>
</reference>
<dbReference type="OrthoDB" id="78101at2759"/>
<dbReference type="KEGG" id="pbar:105425458"/>
<evidence type="ECO:0000313" key="4">
    <source>
        <dbReference type="RefSeq" id="XP_011634541.1"/>
    </source>
</evidence>
<dbReference type="RefSeq" id="XP_011634540.1">
    <property type="nucleotide sequence ID" value="XM_011636238.1"/>
</dbReference>
<protein>
    <submittedName>
        <fullName evidence="3 4">Uncharacterized protein LOC105425458 isoform X1</fullName>
    </submittedName>
</protein>
<organism evidence="2 3">
    <name type="scientific">Pogonomyrmex barbatus</name>
    <name type="common">red harvester ant</name>
    <dbReference type="NCBI Taxonomy" id="144034"/>
    <lineage>
        <taxon>Eukaryota</taxon>
        <taxon>Metazoa</taxon>
        <taxon>Ecdysozoa</taxon>
        <taxon>Arthropoda</taxon>
        <taxon>Hexapoda</taxon>
        <taxon>Insecta</taxon>
        <taxon>Pterygota</taxon>
        <taxon>Neoptera</taxon>
        <taxon>Endopterygota</taxon>
        <taxon>Hymenoptera</taxon>
        <taxon>Apocrita</taxon>
        <taxon>Aculeata</taxon>
        <taxon>Formicoidea</taxon>
        <taxon>Formicidae</taxon>
        <taxon>Myrmicinae</taxon>
        <taxon>Pogonomyrmex</taxon>
    </lineage>
</organism>